<dbReference type="EMBL" id="SMMG02000002">
    <property type="protein sequence ID" value="KAA3484668.1"/>
    <property type="molecule type" value="Genomic_DNA"/>
</dbReference>
<dbReference type="Proteomes" id="UP000325315">
    <property type="component" value="Unassembled WGS sequence"/>
</dbReference>
<gene>
    <name evidence="2" type="ORF">EPI10_006740</name>
</gene>
<protein>
    <submittedName>
        <fullName evidence="2">Uncharacterized protein</fullName>
    </submittedName>
</protein>
<reference evidence="3" key="1">
    <citation type="journal article" date="2019" name="Plant Biotechnol. J.">
        <title>Genome sequencing of the Australian wild diploid species Gossypium australe highlights disease resistance and delayed gland morphogenesis.</title>
        <authorList>
            <person name="Cai Y."/>
            <person name="Cai X."/>
            <person name="Wang Q."/>
            <person name="Wang P."/>
            <person name="Zhang Y."/>
            <person name="Cai C."/>
            <person name="Xu Y."/>
            <person name="Wang K."/>
            <person name="Zhou Z."/>
            <person name="Wang C."/>
            <person name="Geng S."/>
            <person name="Li B."/>
            <person name="Dong Q."/>
            <person name="Hou Y."/>
            <person name="Wang H."/>
            <person name="Ai P."/>
            <person name="Liu Z."/>
            <person name="Yi F."/>
            <person name="Sun M."/>
            <person name="An G."/>
            <person name="Cheng J."/>
            <person name="Zhang Y."/>
            <person name="Shi Q."/>
            <person name="Xie Y."/>
            <person name="Shi X."/>
            <person name="Chang Y."/>
            <person name="Huang F."/>
            <person name="Chen Y."/>
            <person name="Hong S."/>
            <person name="Mi L."/>
            <person name="Sun Q."/>
            <person name="Zhang L."/>
            <person name="Zhou B."/>
            <person name="Peng R."/>
            <person name="Zhang X."/>
            <person name="Liu F."/>
        </authorList>
    </citation>
    <scope>NUCLEOTIDE SEQUENCE [LARGE SCALE GENOMIC DNA]</scope>
    <source>
        <strain evidence="3">cv. PA1801</strain>
    </source>
</reference>
<dbReference type="AlphaFoldDB" id="A0A5B6WTF7"/>
<proteinExistence type="predicted"/>
<organism evidence="2 3">
    <name type="scientific">Gossypium australe</name>
    <dbReference type="NCBI Taxonomy" id="47621"/>
    <lineage>
        <taxon>Eukaryota</taxon>
        <taxon>Viridiplantae</taxon>
        <taxon>Streptophyta</taxon>
        <taxon>Embryophyta</taxon>
        <taxon>Tracheophyta</taxon>
        <taxon>Spermatophyta</taxon>
        <taxon>Magnoliopsida</taxon>
        <taxon>eudicotyledons</taxon>
        <taxon>Gunneridae</taxon>
        <taxon>Pentapetalae</taxon>
        <taxon>rosids</taxon>
        <taxon>malvids</taxon>
        <taxon>Malvales</taxon>
        <taxon>Malvaceae</taxon>
        <taxon>Malvoideae</taxon>
        <taxon>Gossypium</taxon>
    </lineage>
</organism>
<feature type="compositionally biased region" description="Polar residues" evidence="1">
    <location>
        <begin position="33"/>
        <end position="42"/>
    </location>
</feature>
<feature type="region of interest" description="Disordered" evidence="1">
    <location>
        <begin position="1"/>
        <end position="64"/>
    </location>
</feature>
<accession>A0A5B6WTF7</accession>
<keyword evidence="3" id="KW-1185">Reference proteome</keyword>
<comment type="caution">
    <text evidence="2">The sequence shown here is derived from an EMBL/GenBank/DDBJ whole genome shotgun (WGS) entry which is preliminary data.</text>
</comment>
<sequence length="64" mass="7192">MLEPRTVEIEDEPVVAKNREENNLGGATPLENIDTSASQKNSLVKVKTPPPPYSQRLQNYQQEV</sequence>
<evidence type="ECO:0000313" key="3">
    <source>
        <dbReference type="Proteomes" id="UP000325315"/>
    </source>
</evidence>
<evidence type="ECO:0000256" key="1">
    <source>
        <dbReference type="SAM" id="MobiDB-lite"/>
    </source>
</evidence>
<feature type="compositionally biased region" description="Polar residues" evidence="1">
    <location>
        <begin position="55"/>
        <end position="64"/>
    </location>
</feature>
<evidence type="ECO:0000313" key="2">
    <source>
        <dbReference type="EMBL" id="KAA3484668.1"/>
    </source>
</evidence>
<name>A0A5B6WTF7_9ROSI</name>